<keyword evidence="2" id="KW-1185">Reference proteome</keyword>
<dbReference type="EMBL" id="JAJSOF020000033">
    <property type="protein sequence ID" value="KAJ4430088.1"/>
    <property type="molecule type" value="Genomic_DNA"/>
</dbReference>
<evidence type="ECO:0000313" key="2">
    <source>
        <dbReference type="Proteomes" id="UP001148838"/>
    </source>
</evidence>
<sequence length="142" mass="16223">MAGLCEGGNEPAVSLKAICKQVSTAHHLGVTVSMPDRETSGLDSNSSWDKFPDCHHNYTFLSHHHLLLRLLLRFSPLFRACSDVELAVGRHRTWTPWIVQVNREGLELNGLHQLLVYVDDVNMLGENPQEKTREFYMKQVKR</sequence>
<dbReference type="Proteomes" id="UP001148838">
    <property type="component" value="Unassembled WGS sequence"/>
</dbReference>
<reference evidence="1 2" key="1">
    <citation type="journal article" date="2022" name="Allergy">
        <title>Genome assembly and annotation of Periplaneta americana reveal a comprehensive cockroach allergen profile.</title>
        <authorList>
            <person name="Wang L."/>
            <person name="Xiong Q."/>
            <person name="Saelim N."/>
            <person name="Wang L."/>
            <person name="Nong W."/>
            <person name="Wan A.T."/>
            <person name="Shi M."/>
            <person name="Liu X."/>
            <person name="Cao Q."/>
            <person name="Hui J.H.L."/>
            <person name="Sookrung N."/>
            <person name="Leung T.F."/>
            <person name="Tungtrongchitr A."/>
            <person name="Tsui S.K.W."/>
        </authorList>
    </citation>
    <scope>NUCLEOTIDE SEQUENCE [LARGE SCALE GENOMIC DNA]</scope>
    <source>
        <strain evidence="1">PWHHKU_190912</strain>
    </source>
</reference>
<comment type="caution">
    <text evidence="1">The sequence shown here is derived from an EMBL/GenBank/DDBJ whole genome shotgun (WGS) entry which is preliminary data.</text>
</comment>
<proteinExistence type="predicted"/>
<protein>
    <submittedName>
        <fullName evidence="1">Uncharacterized protein</fullName>
    </submittedName>
</protein>
<accession>A0ABQ8S818</accession>
<evidence type="ECO:0000313" key="1">
    <source>
        <dbReference type="EMBL" id="KAJ4430088.1"/>
    </source>
</evidence>
<organism evidence="1 2">
    <name type="scientific">Periplaneta americana</name>
    <name type="common">American cockroach</name>
    <name type="synonym">Blatta americana</name>
    <dbReference type="NCBI Taxonomy" id="6978"/>
    <lineage>
        <taxon>Eukaryota</taxon>
        <taxon>Metazoa</taxon>
        <taxon>Ecdysozoa</taxon>
        <taxon>Arthropoda</taxon>
        <taxon>Hexapoda</taxon>
        <taxon>Insecta</taxon>
        <taxon>Pterygota</taxon>
        <taxon>Neoptera</taxon>
        <taxon>Polyneoptera</taxon>
        <taxon>Dictyoptera</taxon>
        <taxon>Blattodea</taxon>
        <taxon>Blattoidea</taxon>
        <taxon>Blattidae</taxon>
        <taxon>Blattinae</taxon>
        <taxon>Periplaneta</taxon>
    </lineage>
</organism>
<gene>
    <name evidence="1" type="ORF">ANN_22297</name>
</gene>
<name>A0ABQ8S818_PERAM</name>